<evidence type="ECO:0000313" key="6">
    <source>
        <dbReference type="EMBL" id="BBX85439.1"/>
    </source>
</evidence>
<dbReference type="InterPro" id="IPR029016">
    <property type="entry name" value="GAF-like_dom_sf"/>
</dbReference>
<dbReference type="InterPro" id="IPR005471">
    <property type="entry name" value="Tscrpt_reg_IclR_N"/>
</dbReference>
<dbReference type="InterPro" id="IPR014757">
    <property type="entry name" value="Tscrpt_reg_IclR_C"/>
</dbReference>
<gene>
    <name evidence="6" type="ORF">MAUB_33120</name>
</gene>
<dbReference type="PROSITE" id="PS51078">
    <property type="entry name" value="ICLR_ED"/>
    <property type="match status" value="1"/>
</dbReference>
<dbReference type="InterPro" id="IPR036388">
    <property type="entry name" value="WH-like_DNA-bd_sf"/>
</dbReference>
<keyword evidence="7" id="KW-1185">Reference proteome</keyword>
<accession>A0ABM7IFI8</accession>
<name>A0ABM7IFI8_9MYCO</name>
<dbReference type="InterPro" id="IPR050707">
    <property type="entry name" value="HTH_MetabolicPath_Reg"/>
</dbReference>
<dbReference type="Gene3D" id="3.30.450.40">
    <property type="match status" value="1"/>
</dbReference>
<keyword evidence="1" id="KW-0805">Transcription regulation</keyword>
<protein>
    <submittedName>
        <fullName evidence="6">IclR family transcriptional regulator</fullName>
    </submittedName>
</protein>
<sequence>MRDPTIHHPSSMSNAMRIIEAVAALGLGVTAKEIATALHMPPATAYRTLNSLVGEEYLVRTSDLRGFGLGKRLGGLIAAVTTASISTAALRRLAELRDCVRFAVHVTAFSSGSVRVLDADPDHPLRAERELVRYLHASAAGKLLLAHRTEWRELLPRTPLVKLTPHTITDLAALQDELKTIRNNNFSTQIEELASQLACVAVPLVDANGDTTGALCISGPSTRAEALLSHVAAIREYAETLSPLIF</sequence>
<dbReference type="Pfam" id="PF09339">
    <property type="entry name" value="HTH_IclR"/>
    <property type="match status" value="1"/>
</dbReference>
<evidence type="ECO:0000259" key="5">
    <source>
        <dbReference type="PROSITE" id="PS51078"/>
    </source>
</evidence>
<dbReference type="PANTHER" id="PTHR30136:SF24">
    <property type="entry name" value="HTH-TYPE TRANSCRIPTIONAL REPRESSOR ALLR"/>
    <property type="match status" value="1"/>
</dbReference>
<evidence type="ECO:0000313" key="7">
    <source>
        <dbReference type="Proteomes" id="UP000465609"/>
    </source>
</evidence>
<dbReference type="SUPFAM" id="SSF46785">
    <property type="entry name" value="Winged helix' DNA-binding domain"/>
    <property type="match status" value="1"/>
</dbReference>
<dbReference type="PROSITE" id="PS51077">
    <property type="entry name" value="HTH_ICLR"/>
    <property type="match status" value="1"/>
</dbReference>
<dbReference type="SUPFAM" id="SSF55781">
    <property type="entry name" value="GAF domain-like"/>
    <property type="match status" value="1"/>
</dbReference>
<feature type="domain" description="HTH iclR-type" evidence="4">
    <location>
        <begin position="9"/>
        <end position="71"/>
    </location>
</feature>
<organism evidence="6 7">
    <name type="scientific">Mycolicibacterium aubagnense</name>
    <dbReference type="NCBI Taxonomy" id="319707"/>
    <lineage>
        <taxon>Bacteria</taxon>
        <taxon>Bacillati</taxon>
        <taxon>Actinomycetota</taxon>
        <taxon>Actinomycetes</taxon>
        <taxon>Mycobacteriales</taxon>
        <taxon>Mycobacteriaceae</taxon>
        <taxon>Mycolicibacterium</taxon>
    </lineage>
</organism>
<dbReference type="Pfam" id="PF01614">
    <property type="entry name" value="IclR_C"/>
    <property type="match status" value="1"/>
</dbReference>
<evidence type="ECO:0000259" key="4">
    <source>
        <dbReference type="PROSITE" id="PS51077"/>
    </source>
</evidence>
<dbReference type="PANTHER" id="PTHR30136">
    <property type="entry name" value="HELIX-TURN-HELIX TRANSCRIPTIONAL REGULATOR, ICLR FAMILY"/>
    <property type="match status" value="1"/>
</dbReference>
<dbReference type="InterPro" id="IPR036390">
    <property type="entry name" value="WH_DNA-bd_sf"/>
</dbReference>
<dbReference type="Gene3D" id="1.10.10.10">
    <property type="entry name" value="Winged helix-like DNA-binding domain superfamily/Winged helix DNA-binding domain"/>
    <property type="match status" value="1"/>
</dbReference>
<keyword evidence="2" id="KW-0238">DNA-binding</keyword>
<reference evidence="6 7" key="1">
    <citation type="journal article" date="2019" name="Emerg. Microbes Infect.">
        <title>Comprehensive subspecies identification of 175 nontuberculous mycobacteria species based on 7547 genomic profiles.</title>
        <authorList>
            <person name="Matsumoto Y."/>
            <person name="Kinjo T."/>
            <person name="Motooka D."/>
            <person name="Nabeya D."/>
            <person name="Jung N."/>
            <person name="Uechi K."/>
            <person name="Horii T."/>
            <person name="Iida T."/>
            <person name="Fujita J."/>
            <person name="Nakamura S."/>
        </authorList>
    </citation>
    <scope>NUCLEOTIDE SEQUENCE [LARGE SCALE GENOMIC DNA]</scope>
    <source>
        <strain evidence="6 7">JCM 15296</strain>
    </source>
</reference>
<dbReference type="EMBL" id="AP022577">
    <property type="protein sequence ID" value="BBX85439.1"/>
    <property type="molecule type" value="Genomic_DNA"/>
</dbReference>
<proteinExistence type="predicted"/>
<keyword evidence="3" id="KW-0804">Transcription</keyword>
<dbReference type="Proteomes" id="UP000465609">
    <property type="component" value="Chromosome"/>
</dbReference>
<feature type="domain" description="IclR-ED" evidence="5">
    <location>
        <begin position="71"/>
        <end position="246"/>
    </location>
</feature>
<evidence type="ECO:0000256" key="1">
    <source>
        <dbReference type="ARBA" id="ARBA00023015"/>
    </source>
</evidence>
<evidence type="ECO:0000256" key="2">
    <source>
        <dbReference type="ARBA" id="ARBA00023125"/>
    </source>
</evidence>
<evidence type="ECO:0000256" key="3">
    <source>
        <dbReference type="ARBA" id="ARBA00023163"/>
    </source>
</evidence>